<sequence>MALPRRLPLFPNPRRTLKTLKPSSSIPSSAASSSCSAPPWPPPTPWSPTETTIGGRGIPLRSLGAVASHLLPHRRSPCPRIAVLLRVLPLPLQQGLRPPPSLLRGGGGGGGAAPSAAEDPRVPRHEGWVPRRRVGAGREQRRRLRYLALAPHGRVRLLLHYLVTLPPPCWTNAAHTHGVKVLGTFLAEWDAGKVVCETLLATKSAARMYAERLAELASALGFDGWLINLEVNLDSQLIDNLKEFLHHLTETMHSYVPGSLVIWYDAVTKDGQLDWQDQLNGKNKPFFDLCDGIFVNYTWNEKYPEYSAAVAGERKFDVYMGIDVFGRNTFGGGQWNTNVALDLLKKEDISAAIFAPGWVYETKQEPDFQSAQNRALLDCTTAARNGVSCASANQGPRLVGLVEQSWGILQTYPKLLPFYSNFDQGHGYYVSVEGVQVADYPWTNISCQGFQPALNYFVDPTQTSMQAFVNFKDAPYSGGGALQSKEIFNRALFSQRGFLLQNFLWRIYPSTFHIL</sequence>
<evidence type="ECO:0000256" key="1">
    <source>
        <dbReference type="SAM" id="MobiDB-lite"/>
    </source>
</evidence>
<reference evidence="3" key="1">
    <citation type="submission" date="2020-07" db="EMBL/GenBank/DDBJ databases">
        <authorList>
            <person name="Lin J."/>
        </authorList>
    </citation>
    <scope>NUCLEOTIDE SEQUENCE</scope>
</reference>
<dbReference type="Gene3D" id="3.20.20.80">
    <property type="entry name" value="Glycosidases"/>
    <property type="match status" value="1"/>
</dbReference>
<dbReference type="InterPro" id="IPR032979">
    <property type="entry name" value="ENGase"/>
</dbReference>
<dbReference type="PROSITE" id="PS51257">
    <property type="entry name" value="PROKAR_LIPOPROTEIN"/>
    <property type="match status" value="1"/>
</dbReference>
<gene>
    <name evidence="3" type="ORF">CB5_LOCUS12053</name>
</gene>
<feature type="region of interest" description="Disordered" evidence="1">
    <location>
        <begin position="96"/>
        <end position="123"/>
    </location>
</feature>
<dbReference type="CDD" id="cd06547">
    <property type="entry name" value="GH85_ENGase"/>
    <property type="match status" value="1"/>
</dbReference>
<dbReference type="EMBL" id="LR862147">
    <property type="protein sequence ID" value="CAD1828842.1"/>
    <property type="molecule type" value="Genomic_DNA"/>
</dbReference>
<protein>
    <recommendedName>
        <fullName evidence="2">Cytosolic endo-beta-N-acetylglucosaminidase TIM barrel domain-containing protein</fullName>
    </recommendedName>
</protein>
<dbReference type="AlphaFoldDB" id="A0A6V7PDB2"/>
<dbReference type="GO" id="GO:0033925">
    <property type="term" value="F:mannosyl-glycoprotein endo-beta-N-acetylglucosaminidase activity"/>
    <property type="evidence" value="ECO:0007669"/>
    <property type="project" value="UniProtKB-EC"/>
</dbReference>
<dbReference type="Pfam" id="PF03644">
    <property type="entry name" value="Glyco_hydro_85"/>
    <property type="match status" value="1"/>
</dbReference>
<feature type="compositionally biased region" description="Low complexity" evidence="1">
    <location>
        <begin position="1"/>
        <end position="14"/>
    </location>
</feature>
<proteinExistence type="predicted"/>
<dbReference type="Gene3D" id="2.60.120.260">
    <property type="entry name" value="Galactose-binding domain-like"/>
    <property type="match status" value="1"/>
</dbReference>
<dbReference type="InterPro" id="IPR005201">
    <property type="entry name" value="TIM_ENGase"/>
</dbReference>
<feature type="domain" description="Cytosolic endo-beta-N-acetylglucosaminidase TIM barrel" evidence="2">
    <location>
        <begin position="160"/>
        <end position="428"/>
    </location>
</feature>
<name>A0A6V7PDB2_ANACO</name>
<dbReference type="PANTHER" id="PTHR13246:SF1">
    <property type="entry name" value="CYTOSOLIC ENDO-BETA-N-ACETYLGLUCOSAMINIDASE"/>
    <property type="match status" value="1"/>
</dbReference>
<organism evidence="3">
    <name type="scientific">Ananas comosus var. bracteatus</name>
    <name type="common">red pineapple</name>
    <dbReference type="NCBI Taxonomy" id="296719"/>
    <lineage>
        <taxon>Eukaryota</taxon>
        <taxon>Viridiplantae</taxon>
        <taxon>Streptophyta</taxon>
        <taxon>Embryophyta</taxon>
        <taxon>Tracheophyta</taxon>
        <taxon>Spermatophyta</taxon>
        <taxon>Magnoliopsida</taxon>
        <taxon>Liliopsida</taxon>
        <taxon>Poales</taxon>
        <taxon>Bromeliaceae</taxon>
        <taxon>Bromelioideae</taxon>
        <taxon>Ananas</taxon>
    </lineage>
</organism>
<feature type="compositionally biased region" description="Low complexity" evidence="1">
    <location>
        <begin position="22"/>
        <end position="37"/>
    </location>
</feature>
<accession>A0A6V7PDB2</accession>
<evidence type="ECO:0000313" key="3">
    <source>
        <dbReference type="EMBL" id="CAD1828842.1"/>
    </source>
</evidence>
<dbReference type="GO" id="GO:0005829">
    <property type="term" value="C:cytosol"/>
    <property type="evidence" value="ECO:0007669"/>
    <property type="project" value="UniProtKB-SubCell"/>
</dbReference>
<evidence type="ECO:0000259" key="2">
    <source>
        <dbReference type="Pfam" id="PF03644"/>
    </source>
</evidence>
<dbReference type="PANTHER" id="PTHR13246">
    <property type="entry name" value="ENDO BETA N-ACETYLGLUCOSAMINIDASE"/>
    <property type="match status" value="1"/>
</dbReference>
<feature type="region of interest" description="Disordered" evidence="1">
    <location>
        <begin position="1"/>
        <end position="55"/>
    </location>
</feature>